<protein>
    <recommendedName>
        <fullName evidence="3">Metallopeptidase family protein</fullName>
    </recommendedName>
</protein>
<dbReference type="Pfam" id="PF06262">
    <property type="entry name" value="Zincin_1"/>
    <property type="match status" value="1"/>
</dbReference>
<sequence>MKMEEFEKLVERAISDLPAKFKKRMQNVAVVVEEEPSNEILQKMGLNSKQTLLGLYQGVPLSKRDSNYCNVLPDKITIFKKPIEAINQNKDRLEEEIKQVVIHEIGHYFGMDESDLEQIEKE</sequence>
<reference evidence="1 2" key="1">
    <citation type="journal article" date="2016" name="Nat. Commun.">
        <title>Thousands of microbial genomes shed light on interconnected biogeochemical processes in an aquifer system.</title>
        <authorList>
            <person name="Anantharaman K."/>
            <person name="Brown C.T."/>
            <person name="Hug L.A."/>
            <person name="Sharon I."/>
            <person name="Castelle C.J."/>
            <person name="Probst A.J."/>
            <person name="Thomas B.C."/>
            <person name="Singh A."/>
            <person name="Wilkins M.J."/>
            <person name="Karaoz U."/>
            <person name="Brodie E.L."/>
            <person name="Williams K.H."/>
            <person name="Hubbard S.S."/>
            <person name="Banfield J.F."/>
        </authorList>
    </citation>
    <scope>NUCLEOTIDE SEQUENCE [LARGE SCALE GENOMIC DNA]</scope>
</reference>
<evidence type="ECO:0000313" key="1">
    <source>
        <dbReference type="EMBL" id="OGL44509.1"/>
    </source>
</evidence>
<dbReference type="InterPro" id="IPR038555">
    <property type="entry name" value="Zincin_1_sf"/>
</dbReference>
<gene>
    <name evidence="1" type="ORF">A2W05_09485</name>
</gene>
<proteinExistence type="predicted"/>
<organism evidence="1 2">
    <name type="scientific">Candidatus Schekmanbacteria bacterium RBG_16_38_10</name>
    <dbReference type="NCBI Taxonomy" id="1817879"/>
    <lineage>
        <taxon>Bacteria</taxon>
        <taxon>Candidatus Schekmaniibacteriota</taxon>
    </lineage>
</organism>
<evidence type="ECO:0000313" key="2">
    <source>
        <dbReference type="Proteomes" id="UP000178797"/>
    </source>
</evidence>
<dbReference type="InterPro" id="IPR010428">
    <property type="entry name" value="Zincin_1"/>
</dbReference>
<dbReference type="AlphaFoldDB" id="A0A1F7RSH1"/>
<comment type="caution">
    <text evidence="1">The sequence shown here is derived from an EMBL/GenBank/DDBJ whole genome shotgun (WGS) entry which is preliminary data.</text>
</comment>
<dbReference type="CDD" id="cd12952">
    <property type="entry name" value="MMP_ACEL2062"/>
    <property type="match status" value="1"/>
</dbReference>
<evidence type="ECO:0008006" key="3">
    <source>
        <dbReference type="Google" id="ProtNLM"/>
    </source>
</evidence>
<dbReference type="SUPFAM" id="SSF55486">
    <property type="entry name" value="Metalloproteases ('zincins'), catalytic domain"/>
    <property type="match status" value="1"/>
</dbReference>
<dbReference type="EMBL" id="MGDE01000180">
    <property type="protein sequence ID" value="OGL44509.1"/>
    <property type="molecule type" value="Genomic_DNA"/>
</dbReference>
<dbReference type="Proteomes" id="UP000178797">
    <property type="component" value="Unassembled WGS sequence"/>
</dbReference>
<dbReference type="Gene3D" id="3.30.2010.20">
    <property type="match status" value="1"/>
</dbReference>
<accession>A0A1F7RSH1</accession>
<name>A0A1F7RSH1_9BACT</name>